<feature type="compositionally biased region" description="Basic residues" evidence="1">
    <location>
        <begin position="1460"/>
        <end position="1495"/>
    </location>
</feature>
<sequence length="1644" mass="181862">MSHHGSLRPPLCFRLSAVPLFLASSSSDAYFPCAVGAVSIPSDVCLHWLSLLQPSPLLDFPLLLYLHFTFILLEHCNALLFKRGKNRMYTFKRPQQQQPQLQGANMGVTDAVDPPATGAPFVDGDNTAYPAVAAQASQEGVGEEAQQQQHQQPAGYLSEEATAEEALQYCQQMVLRNPVSPPPTWSGARQVLPATVPELHLIPSAPVQAQQPPHITPSASVVLQLDGVVPEGMTPKEYGRSLVKYIVELLAYQRATTAITSLRFVKMGTELMQLVVTFGRDVRLAMRVMEEFTNVGLCAGFVLEDDGDLNSGGSFGGNKRAVPPCATFQVTDYQFLLNGGRGITSEDIGSLFQPETGNGENDMNVISGFEPGVFYVAVKKPGTVYEWLWNPFCSFLVQYTLFQRCGVLITMADCMDEFSQFKGGPQVAVGRQKGSDVGENSRLRRDVKDDTGETNDYSNNGAKYEDDEAADDDDYLGKSSDIEEKRGGRWVRSGSPMWSRNAKEEVDIFGGLGTGVKPQKLSEEDFVDNDITELLQEVKADGQKDVRTAEQQQKPSARHRSGQSAPRAEAHAPPAAEVSVPHVAAAPPRATPAPIPHSGSQSCPPYGSYYGYAAPTAAWQQPPPPPPPRTDTPPPYQAAVMSNINEMKAPKTDYPELVEEEISNEDAEEGNTGDNNTTQQAPPQMMYWGSGGGPPGGAAGYYPPSTYAQYAAPPYGYPIPQHHHSHAVPSSMPSILGQSTFGSFVPTVRVEERVAVQVQPITINGAPCVSSITVDDVNSLAAKIVERVQLAFPLGALQNGNTNLLNSGETTTRVDGEYEGPIETAQAMPSNNEGEDRLRDKELMFPSIPCDFSVPPLSPEVEDIVSFLQQHSADIRIILTSTSEEFNDGRSRIVEALLVENSGSCNDEQAAWDQQYARPKDGETIASVEATTTAGKPATETEGTQPKKIKQLPTLLPYLLASKGAISILTALANCHAAKLLPLLCRCILPFLLDTTVVQSVGVVALRSDPTAANPLVLRLLRHWASLAMWLHEHIQSLAGESAQTSQAAAMGRLTSQVGSAIDALLTAMSSEQRESVAEFLAETKALETFFQSMPECPRSGKKEENLKGEVSRQSSFMLWDIEGAVYRSLLRLYLNADFFNGEEFANILYASKTSLTRDHFYFIRVALSKSNVSPTLSVETARLCGSFLRLMELMPRDIGKNKEVDKNSGVRCVFTDHDALNLLEAALRVQPSEEAYQSLRSAYFAKPASEERYEQIEKKLSSTVLPPPYPQQPANITTAILGTSSSYNPQPSSDAQQHVTTRRWLPEWTAAMRHYPRTGEPFTPLPTGWTSAMSRSYGYYYFRDGKSPATYKHPTDATEFMVAPQAFLLEARTAVTLDEVLEYANRMSQECRTDDASREQPPIITKEVAEEWINDQRIRLEALDLAALDLMKVSYHTVGSGGRRYGERNEHADGDGGRRDRRRRHHSHRRHGRSRRKRSRSRSRSRSTRGSRERRHSDRSLSKTLKFSSYPPRGHPFPHLPYRWTCNLSASKGLYYFRAPNGSLVFTHPDTRREYRVTPQAFALHHNIQVAAIATTSRRPVEEVERWLSDQRNRDEDIDTAVVRMIPITYVWSSCDDEEGDDEGKRFHREEGSSRLHRKDSRR</sequence>
<dbReference type="Proteomes" id="UP000002316">
    <property type="component" value="Chromosome 5"/>
</dbReference>
<feature type="compositionally biased region" description="Basic and acidic residues" evidence="1">
    <location>
        <begin position="538"/>
        <end position="548"/>
    </location>
</feature>
<dbReference type="KEGG" id="tbg:TbgDal_V4520"/>
<feature type="region of interest" description="Disordered" evidence="1">
    <location>
        <begin position="1440"/>
        <end position="1513"/>
    </location>
</feature>
<feature type="region of interest" description="Disordered" evidence="1">
    <location>
        <begin position="664"/>
        <end position="683"/>
    </location>
</feature>
<feature type="compositionally biased region" description="Basic and acidic residues" evidence="1">
    <location>
        <begin position="1624"/>
        <end position="1635"/>
    </location>
</feature>
<dbReference type="GeneID" id="23861461"/>
<gene>
    <name evidence="4" type="ORF">TbgDal_V4520</name>
</gene>
<dbReference type="PANTHER" id="PTHR23030:SF39">
    <property type="entry name" value="PROGRAMMED CELL DEATH 6-INTERACTING PROTEIN"/>
    <property type="match status" value="1"/>
</dbReference>
<feature type="region of interest" description="Disordered" evidence="1">
    <location>
        <begin position="1617"/>
        <end position="1644"/>
    </location>
</feature>
<feature type="chain" id="PRO_5003005781" description="WW domain-containing protein" evidence="2">
    <location>
        <begin position="30"/>
        <end position="1644"/>
    </location>
</feature>
<reference evidence="5" key="1">
    <citation type="journal article" date="2010" name="PLoS Negl. Trop. Dis.">
        <title>The genome sequence of Trypanosoma brucei gambiense, causative agent of chronic human african trypanosomiasis.</title>
        <authorList>
            <person name="Jackson A.P."/>
            <person name="Sanders M."/>
            <person name="Berry A."/>
            <person name="McQuillan J."/>
            <person name="Aslett M.A."/>
            <person name="Quail M.A."/>
            <person name="Chukualim B."/>
            <person name="Capewell P."/>
            <person name="MacLeod A."/>
            <person name="Melville S.E."/>
            <person name="Gibson W."/>
            <person name="Barry J.D."/>
            <person name="Berriman M."/>
            <person name="Hertz-Fowler C."/>
        </authorList>
    </citation>
    <scope>NUCLEOTIDE SEQUENCE [LARGE SCALE GENOMIC DNA]</scope>
    <source>
        <strain evidence="5">MHOM/CI/86/DAL972</strain>
    </source>
</reference>
<dbReference type="VEuPathDB" id="TriTrypDB:Tbg972.5.4520"/>
<feature type="compositionally biased region" description="Basic and acidic residues" evidence="1">
    <location>
        <begin position="1445"/>
        <end position="1459"/>
    </location>
</feature>
<feature type="domain" description="WW" evidence="3">
    <location>
        <begin position="1324"/>
        <end position="1357"/>
    </location>
</feature>
<evidence type="ECO:0000313" key="5">
    <source>
        <dbReference type="Proteomes" id="UP000002316"/>
    </source>
</evidence>
<proteinExistence type="predicted"/>
<evidence type="ECO:0000256" key="1">
    <source>
        <dbReference type="SAM" id="MobiDB-lite"/>
    </source>
</evidence>
<dbReference type="PANTHER" id="PTHR23030">
    <property type="entry name" value="PCD6 INTERACTING PROTEIN-RELATED"/>
    <property type="match status" value="1"/>
</dbReference>
<feature type="region of interest" description="Disordered" evidence="1">
    <location>
        <begin position="538"/>
        <end position="578"/>
    </location>
</feature>
<dbReference type="PROSITE" id="PS50020">
    <property type="entry name" value="WW_DOMAIN_2"/>
    <property type="match status" value="1"/>
</dbReference>
<protein>
    <recommendedName>
        <fullName evidence="3">WW domain-containing protein</fullName>
    </recommendedName>
</protein>
<accession>C9ZPI5</accession>
<dbReference type="EMBL" id="FN554968">
    <property type="protein sequence ID" value="CBH11313.1"/>
    <property type="molecule type" value="Genomic_DNA"/>
</dbReference>
<feature type="signal peptide" evidence="2">
    <location>
        <begin position="1"/>
        <end position="29"/>
    </location>
</feature>
<feature type="region of interest" description="Disordered" evidence="1">
    <location>
        <begin position="425"/>
        <end position="481"/>
    </location>
</feature>
<dbReference type="GO" id="GO:0005768">
    <property type="term" value="C:endosome"/>
    <property type="evidence" value="ECO:0007669"/>
    <property type="project" value="TreeGrafter"/>
</dbReference>
<dbReference type="RefSeq" id="XP_011773600.1">
    <property type="nucleotide sequence ID" value="XM_011775298.1"/>
</dbReference>
<evidence type="ECO:0000313" key="4">
    <source>
        <dbReference type="EMBL" id="CBH11313.1"/>
    </source>
</evidence>
<keyword evidence="2" id="KW-0732">Signal</keyword>
<organism evidence="4 5">
    <name type="scientific">Trypanosoma brucei gambiense (strain MHOM/CI/86/DAL972)</name>
    <dbReference type="NCBI Taxonomy" id="679716"/>
    <lineage>
        <taxon>Eukaryota</taxon>
        <taxon>Discoba</taxon>
        <taxon>Euglenozoa</taxon>
        <taxon>Kinetoplastea</taxon>
        <taxon>Metakinetoplastina</taxon>
        <taxon>Trypanosomatida</taxon>
        <taxon>Trypanosomatidae</taxon>
        <taxon>Trypanosoma</taxon>
    </lineage>
</organism>
<evidence type="ECO:0000256" key="2">
    <source>
        <dbReference type="SAM" id="SignalP"/>
    </source>
</evidence>
<feature type="compositionally biased region" description="Low complexity" evidence="1">
    <location>
        <begin position="564"/>
        <end position="578"/>
    </location>
</feature>
<name>C9ZPI5_TRYB9</name>
<dbReference type="OrthoDB" id="273509at2759"/>
<evidence type="ECO:0000259" key="3">
    <source>
        <dbReference type="PROSITE" id="PS50020"/>
    </source>
</evidence>
<feature type="compositionally biased region" description="Polar residues" evidence="1">
    <location>
        <begin position="672"/>
        <end position="682"/>
    </location>
</feature>
<feature type="compositionally biased region" description="Basic and acidic residues" evidence="1">
    <location>
        <begin position="433"/>
        <end position="451"/>
    </location>
</feature>
<feature type="compositionally biased region" description="Acidic residues" evidence="1">
    <location>
        <begin position="465"/>
        <end position="474"/>
    </location>
</feature>
<dbReference type="InterPro" id="IPR001202">
    <property type="entry name" value="WW_dom"/>
</dbReference>